<dbReference type="InterPro" id="IPR029052">
    <property type="entry name" value="Metallo-depent_PP-like"/>
</dbReference>
<dbReference type="CDD" id="cd00838">
    <property type="entry name" value="MPP_superfamily"/>
    <property type="match status" value="1"/>
</dbReference>
<name>A0ABQ3IE39_9GAMM</name>
<sequence>MIIFAFDPHGVVQPLIDACQKLKPTALILMGDNCLNSPIPITFEKLLKEGVKVYAISGNHDHGSISNLDMPHMLDGKVVDIDGLRIGGYDWSLHDVMCNQHLDIVVSHYPPTGFKDMSHYDWHHSAIKTAELTLKSNAVAVFHGHLHGNRLFDPVGIYDISCALAISTCEHLFDECGNILGQSSYKGFTQPQEDYQYCIAEMMKRGYHFKTKQSRKSKIDENRYIESAYYSDGCGVCVPCNDNHHCHRQTRVDHNFNIDISNEKLNGSASFHFEAAKQRAYKRMLSELLDIRRKVPHTPDFKGFGGLIRYKGDKAWTVLDETHQITPKKIIIEKFGIKTAEKFFDKIIGFDKASYCAQLLFSKRQRNTIDNGTGKKESFIKFLTKKNITLQLD</sequence>
<proteinExistence type="predicted"/>
<feature type="domain" description="Calcineurin-like phosphoesterase" evidence="1">
    <location>
        <begin position="8"/>
        <end position="148"/>
    </location>
</feature>
<evidence type="ECO:0000259" key="1">
    <source>
        <dbReference type="Pfam" id="PF00149"/>
    </source>
</evidence>
<reference evidence="3" key="1">
    <citation type="journal article" date="2019" name="Int. J. Syst. Evol. Microbiol.">
        <title>The Global Catalogue of Microorganisms (GCM) 10K type strain sequencing project: providing services to taxonomists for standard genome sequencing and annotation.</title>
        <authorList>
            <consortium name="The Broad Institute Genomics Platform"/>
            <consortium name="The Broad Institute Genome Sequencing Center for Infectious Disease"/>
            <person name="Wu L."/>
            <person name="Ma J."/>
        </authorList>
    </citation>
    <scope>NUCLEOTIDE SEQUENCE [LARGE SCALE GENOMIC DNA]</scope>
    <source>
        <strain evidence="3">CGMCC 1.15922</strain>
    </source>
</reference>
<dbReference type="Gene3D" id="3.60.21.10">
    <property type="match status" value="1"/>
</dbReference>
<dbReference type="SUPFAM" id="SSF56300">
    <property type="entry name" value="Metallo-dependent phosphatases"/>
    <property type="match status" value="1"/>
</dbReference>
<gene>
    <name evidence="2" type="ORF">GCM10011501_05050</name>
</gene>
<keyword evidence="3" id="KW-1185">Reference proteome</keyword>
<dbReference type="InterPro" id="IPR004843">
    <property type="entry name" value="Calcineurin-like_PHP"/>
</dbReference>
<dbReference type="RefSeq" id="WP_189376534.1">
    <property type="nucleotide sequence ID" value="NZ_BNAH01000002.1"/>
</dbReference>
<dbReference type="EMBL" id="BNAH01000002">
    <property type="protein sequence ID" value="GHE80206.1"/>
    <property type="molecule type" value="Genomic_DNA"/>
</dbReference>
<comment type="caution">
    <text evidence="2">The sequence shown here is derived from an EMBL/GenBank/DDBJ whole genome shotgun (WGS) entry which is preliminary data.</text>
</comment>
<dbReference type="Pfam" id="PF00149">
    <property type="entry name" value="Metallophos"/>
    <property type="match status" value="1"/>
</dbReference>
<organism evidence="2 3">
    <name type="scientific">Thalassotalea profundi</name>
    <dbReference type="NCBI Taxonomy" id="2036687"/>
    <lineage>
        <taxon>Bacteria</taxon>
        <taxon>Pseudomonadati</taxon>
        <taxon>Pseudomonadota</taxon>
        <taxon>Gammaproteobacteria</taxon>
        <taxon>Alteromonadales</taxon>
        <taxon>Colwelliaceae</taxon>
        <taxon>Thalassotalea</taxon>
    </lineage>
</organism>
<protein>
    <recommendedName>
        <fullName evidence="1">Calcineurin-like phosphoesterase domain-containing protein</fullName>
    </recommendedName>
</protein>
<dbReference type="Proteomes" id="UP000626370">
    <property type="component" value="Unassembled WGS sequence"/>
</dbReference>
<accession>A0ABQ3IE39</accession>
<evidence type="ECO:0000313" key="3">
    <source>
        <dbReference type="Proteomes" id="UP000626370"/>
    </source>
</evidence>
<evidence type="ECO:0000313" key="2">
    <source>
        <dbReference type="EMBL" id="GHE80206.1"/>
    </source>
</evidence>